<protein>
    <submittedName>
        <fullName evidence="2">DUF4034 domain-containing protein</fullName>
    </submittedName>
</protein>
<accession>A0A5C4QW05</accession>
<feature type="region of interest" description="Disordered" evidence="1">
    <location>
        <begin position="1"/>
        <end position="67"/>
    </location>
</feature>
<evidence type="ECO:0000313" key="2">
    <source>
        <dbReference type="EMBL" id="TNH30124.1"/>
    </source>
</evidence>
<proteinExistence type="predicted"/>
<evidence type="ECO:0000256" key="1">
    <source>
        <dbReference type="SAM" id="MobiDB-lite"/>
    </source>
</evidence>
<name>A0A5C4QW05_9ACTN</name>
<evidence type="ECO:0000313" key="3">
    <source>
        <dbReference type="Proteomes" id="UP000306145"/>
    </source>
</evidence>
<dbReference type="OrthoDB" id="7171245at2"/>
<comment type="caution">
    <text evidence="2">The sequence shown here is derived from an EMBL/GenBank/DDBJ whole genome shotgun (WGS) entry which is preliminary data.</text>
</comment>
<organism evidence="2 3">
    <name type="scientific">Micromonospora orduensis</name>
    <dbReference type="NCBI Taxonomy" id="1420891"/>
    <lineage>
        <taxon>Bacteria</taxon>
        <taxon>Bacillati</taxon>
        <taxon>Actinomycetota</taxon>
        <taxon>Actinomycetes</taxon>
        <taxon>Micromonosporales</taxon>
        <taxon>Micromonosporaceae</taxon>
        <taxon>Micromonospora</taxon>
    </lineage>
</organism>
<keyword evidence="3" id="KW-1185">Reference proteome</keyword>
<dbReference type="EMBL" id="VDFY01000119">
    <property type="protein sequence ID" value="TNH30124.1"/>
    <property type="molecule type" value="Genomic_DNA"/>
</dbReference>
<sequence length="386" mass="43754">MTTEARARYVADISFPPAVSPHPDGGQRSGPYDDDQEVDNPLPDRPCQDLRSAGLQRGERKRGMWPFRRGSKQVAVPTLIVDPAEGDPTARALREASERRDWGAIRDLLTPVTDPDDHAFYVSVLANTDGLQDWIGEWVEAEPRSTLPVLVRGAHAVYWAWEARSSARASQVSQDQFKEFWRRLRLAENSLDEVADRDPGDTTARTFLVTSARGRQVDREEANRRFDEVVVRHPWHRIAHEQMLQYRCHKWFGSHEEMFDFAREAVAKSPAGSPLGHLVVVAHLEKWLDLPVGEDEEYLDDDALRAEINAAADHSVRHADYRRRPGWASVHNTFAMGFSKVGDLRSAAGQFEVIGDQVTSWPWQYINSNPVIPFVAWRDDAMAAED</sequence>
<dbReference type="AlphaFoldDB" id="A0A5C4QW05"/>
<reference evidence="2 3" key="1">
    <citation type="submission" date="2019-06" db="EMBL/GenBank/DDBJ databases">
        <title>Micromonospora ordensis sp. nov., isolated from deep marine sediment.</title>
        <authorList>
            <person name="Veyisoglu A."/>
            <person name="Carro L."/>
            <person name="Klenk H.-P."/>
            <person name="Sahin N."/>
        </authorList>
    </citation>
    <scope>NUCLEOTIDE SEQUENCE [LARGE SCALE GENOMIC DNA]</scope>
    <source>
        <strain evidence="2 3">S2509</strain>
    </source>
</reference>
<gene>
    <name evidence="2" type="ORF">FHG89_09110</name>
</gene>
<dbReference type="Proteomes" id="UP000306145">
    <property type="component" value="Unassembled WGS sequence"/>
</dbReference>